<evidence type="ECO:0000313" key="1">
    <source>
        <dbReference type="EMBL" id="KMY31822.1"/>
    </source>
</evidence>
<proteinExistence type="predicted"/>
<dbReference type="EMBL" id="LFXJ01000005">
    <property type="protein sequence ID" value="KMY31822.1"/>
    <property type="molecule type" value="Genomic_DNA"/>
</dbReference>
<dbReference type="OrthoDB" id="2735620at2"/>
<dbReference type="AlphaFoldDB" id="A0A0K9FC60"/>
<organism evidence="1 2">
    <name type="scientific">Lysinibacillus xylanilyticus</name>
    <dbReference type="NCBI Taxonomy" id="582475"/>
    <lineage>
        <taxon>Bacteria</taxon>
        <taxon>Bacillati</taxon>
        <taxon>Bacillota</taxon>
        <taxon>Bacilli</taxon>
        <taxon>Bacillales</taxon>
        <taxon>Bacillaceae</taxon>
        <taxon>Lysinibacillus</taxon>
    </lineage>
</organism>
<protein>
    <submittedName>
        <fullName evidence="1">Uncharacterized protein</fullName>
    </submittedName>
</protein>
<dbReference type="GeneID" id="96597917"/>
<dbReference type="RefSeq" id="WP_049664606.1">
    <property type="nucleotide sequence ID" value="NZ_JBIWFF010000001.1"/>
</dbReference>
<accession>A0A0K9FC60</accession>
<comment type="caution">
    <text evidence="1">The sequence shown here is derived from an EMBL/GenBank/DDBJ whole genome shotgun (WGS) entry which is preliminary data.</text>
</comment>
<gene>
    <name evidence="1" type="ORF">ACZ11_06435</name>
</gene>
<sequence length="115" mass="13632">MTQPSIEQLEALEAEIEQTLYTLIDLELEENFPEMNTRFAQLLAKVQAAQLIDYKLDVLVDPQAFATETCILLQSLIEAKSRPHKRQRLLTHRMILKIWLRKNQRFMNEFLPQMF</sequence>
<evidence type="ECO:0000313" key="2">
    <source>
        <dbReference type="Proteomes" id="UP000037326"/>
    </source>
</evidence>
<name>A0A0K9FC60_9BACI</name>
<reference evidence="2" key="1">
    <citation type="submission" date="2015-07" db="EMBL/GenBank/DDBJ databases">
        <authorList>
            <consortium name="Consortium for Microbial Forensics and Genomics (microFORGE)"/>
            <person name="Knight B.M."/>
            <person name="Roberts D.P."/>
            <person name="Lin D."/>
            <person name="Hari K."/>
            <person name="Fletcher J."/>
            <person name="Melcher U."/>
            <person name="Blagden T."/>
            <person name="Winegar R.A."/>
        </authorList>
    </citation>
    <scope>NUCLEOTIDE SEQUENCE [LARGE SCALE GENOMIC DNA]</scope>
    <source>
        <strain evidence="2">DSM 23493</strain>
    </source>
</reference>
<dbReference type="PATRIC" id="fig|582475.4.peg.752"/>
<dbReference type="Proteomes" id="UP000037326">
    <property type="component" value="Unassembled WGS sequence"/>
</dbReference>